<protein>
    <submittedName>
        <fullName evidence="1">AT-rich interactive domain-containing 5B</fullName>
    </submittedName>
</protein>
<name>A0A498N397_LABRO</name>
<sequence>MENVEEPGKAELEESPGNHVGFRVEDVREVLGEMTQEMLAKLQADFTEKLRVHEETYISSNCVAIAILTKQHSCGLTWDEVIAVSEKVIVKLEDLVKWMVADVSSWNKGLRAVPLKPTVLKELGKNGQREALHKYRESTLNSGLNFKDVLKEKAELGIQHDFSFLTVPVGT</sequence>
<reference evidence="1 2" key="1">
    <citation type="submission" date="2018-03" db="EMBL/GenBank/DDBJ databases">
        <title>Draft genome sequence of Rohu Carp (Labeo rohita).</title>
        <authorList>
            <person name="Das P."/>
            <person name="Kushwaha B."/>
            <person name="Joshi C.G."/>
            <person name="Kumar D."/>
            <person name="Nagpure N.S."/>
            <person name="Sahoo L."/>
            <person name="Das S.P."/>
            <person name="Bit A."/>
            <person name="Patnaik S."/>
            <person name="Meher P.K."/>
            <person name="Jayasankar P."/>
            <person name="Koringa P.G."/>
            <person name="Patel N.V."/>
            <person name="Hinsu A.T."/>
            <person name="Kumar R."/>
            <person name="Pandey M."/>
            <person name="Agarwal S."/>
            <person name="Srivastava S."/>
            <person name="Singh M."/>
            <person name="Iquebal M.A."/>
            <person name="Jaiswal S."/>
            <person name="Angadi U.B."/>
            <person name="Kumar N."/>
            <person name="Raza M."/>
            <person name="Shah T.M."/>
            <person name="Rai A."/>
            <person name="Jena J.K."/>
        </authorList>
    </citation>
    <scope>NUCLEOTIDE SEQUENCE [LARGE SCALE GENOMIC DNA]</scope>
    <source>
        <strain evidence="1">DASCIFA01</strain>
        <tissue evidence="1">Testis</tissue>
    </source>
</reference>
<comment type="caution">
    <text evidence="1">The sequence shown here is derived from an EMBL/GenBank/DDBJ whole genome shotgun (WGS) entry which is preliminary data.</text>
</comment>
<gene>
    <name evidence="1" type="ORF">ROHU_005229</name>
</gene>
<keyword evidence="2" id="KW-1185">Reference proteome</keyword>
<evidence type="ECO:0000313" key="1">
    <source>
        <dbReference type="EMBL" id="RXN28849.1"/>
    </source>
</evidence>
<dbReference type="STRING" id="84645.A0A498N397"/>
<dbReference type="AlphaFoldDB" id="A0A498N397"/>
<dbReference type="Proteomes" id="UP000290572">
    <property type="component" value="Unassembled WGS sequence"/>
</dbReference>
<organism evidence="1 2">
    <name type="scientific">Labeo rohita</name>
    <name type="common">Indian major carp</name>
    <name type="synonym">Cyprinus rohita</name>
    <dbReference type="NCBI Taxonomy" id="84645"/>
    <lineage>
        <taxon>Eukaryota</taxon>
        <taxon>Metazoa</taxon>
        <taxon>Chordata</taxon>
        <taxon>Craniata</taxon>
        <taxon>Vertebrata</taxon>
        <taxon>Euteleostomi</taxon>
        <taxon>Actinopterygii</taxon>
        <taxon>Neopterygii</taxon>
        <taxon>Teleostei</taxon>
        <taxon>Ostariophysi</taxon>
        <taxon>Cypriniformes</taxon>
        <taxon>Cyprinidae</taxon>
        <taxon>Labeoninae</taxon>
        <taxon>Labeonini</taxon>
        <taxon>Labeo</taxon>
    </lineage>
</organism>
<proteinExistence type="predicted"/>
<evidence type="ECO:0000313" key="2">
    <source>
        <dbReference type="Proteomes" id="UP000290572"/>
    </source>
</evidence>
<accession>A0A498N397</accession>
<dbReference type="EMBL" id="QBIY01011826">
    <property type="protein sequence ID" value="RXN28849.1"/>
    <property type="molecule type" value="Genomic_DNA"/>
</dbReference>